<evidence type="ECO:0000256" key="7">
    <source>
        <dbReference type="ARBA" id="ARBA00022853"/>
    </source>
</evidence>
<dbReference type="InterPro" id="IPR041938">
    <property type="entry name" value="Hist-Lys_N-MTase_N"/>
</dbReference>
<reference evidence="11" key="1">
    <citation type="journal article" date="2014" name="Genome Announc.">
        <title>De novo whole-genome sequence and genome annotation of Lichtheimia ramosa.</title>
        <authorList>
            <person name="Linde J."/>
            <person name="Schwartze V."/>
            <person name="Binder U."/>
            <person name="Lass-Florl C."/>
            <person name="Voigt K."/>
            <person name="Horn F."/>
        </authorList>
    </citation>
    <scope>NUCLEOTIDE SEQUENCE</scope>
    <source>
        <strain evidence="11">JMRC FSU:6197</strain>
    </source>
</reference>
<gene>
    <name evidence="11" type="ORF">LRAMOSA10921</name>
</gene>
<dbReference type="InterPro" id="IPR039977">
    <property type="entry name" value="Suv4-20/Set9"/>
</dbReference>
<feature type="region of interest" description="Disordered" evidence="9">
    <location>
        <begin position="445"/>
        <end position="525"/>
    </location>
</feature>
<sequence length="695" mass="79912">MEFTVLARFDDFLSASLLDGLFLWFKTIKMNEESARPSPPAHAVLQVIRKHIVKEESMNNAIQELLKMRFIQEFLEGGKQSEWNDFILHMKRYLSMYSPNAGYEICDTKRYGADNVQARIVATKNWVPGDEIRMCTGGIGYLNPEQDVMLRQTERDFSVMWSTRKNSHCLFLGPARFMNHDCNSNTKFMIVNETMITFKVVKAIECGEEITTFYGEHYFGSDNCECLCQTCESRQEGAFAKQANSRSMEDMEGGGEECDVRRSSRRRRGVKSYEKFFLKSPPKKKKSSKSPKPLDQDTRKNEPYQAELPEEKGATSQSEDHCSLPESWCRQTPHDRMMLDPFSLLCDITSQQPYIESADSNNNRNNAKGKEAQHSGKGQQKIKNRWAKKVPANCYVCDDSMGDLNDWLRHPATQYSDQWPPTRCSRCERHFIIFQHEWPVRKIKKKTRKTEEDPLHLPSPANSTVSSSSSTSSQDQSHHAEHHQLGKRQANKPPSPVSSSEDQVDQLHLQKRQAVKSSPPIGSADDQVDQLHLQTRQADKSSSSIASADDQVDQLHLQTRQADKSSLPMPLPRIQPSIPFSSAPPPLPLQQEQHFDPNRFPPPSYYYDHQKQYTTPRLPLSPSNHNQQQPNGQYSRVIRPYPSAPPLHPRYHFYTEASIPPQEHGHPTSSRVYNPPSMSYHHPDQFRYYHHSFPR</sequence>
<dbReference type="InterPro" id="IPR001214">
    <property type="entry name" value="SET_dom"/>
</dbReference>
<dbReference type="Gene3D" id="1.10.10.1700">
    <property type="entry name" value="Histone-lysine N-methyltransferase"/>
    <property type="match status" value="1"/>
</dbReference>
<keyword evidence="4" id="KW-0489">Methyltransferase</keyword>
<dbReference type="GO" id="GO:0005634">
    <property type="term" value="C:nucleus"/>
    <property type="evidence" value="ECO:0007669"/>
    <property type="project" value="UniProtKB-SubCell"/>
</dbReference>
<accession>A0A077WPR8</accession>
<dbReference type="GO" id="GO:0042799">
    <property type="term" value="F:histone H4K20 methyltransferase activity"/>
    <property type="evidence" value="ECO:0007669"/>
    <property type="project" value="TreeGrafter"/>
</dbReference>
<proteinExistence type="predicted"/>
<dbReference type="OrthoDB" id="6627536at2759"/>
<feature type="domain" description="SET" evidence="10">
    <location>
        <begin position="101"/>
        <end position="215"/>
    </location>
</feature>
<evidence type="ECO:0000313" key="11">
    <source>
        <dbReference type="EMBL" id="CDS09561.1"/>
    </source>
</evidence>
<keyword evidence="8" id="KW-0539">Nucleus</keyword>
<comment type="subcellular location">
    <subcellularLocation>
        <location evidence="2">Chromosome</location>
    </subcellularLocation>
    <subcellularLocation>
        <location evidence="1">Nucleus</location>
    </subcellularLocation>
</comment>
<feature type="compositionally biased region" description="Low complexity" evidence="9">
    <location>
        <begin position="463"/>
        <end position="475"/>
    </location>
</feature>
<name>A0A077WPR8_9FUNG</name>
<protein>
    <recommendedName>
        <fullName evidence="10">SET domain-containing protein</fullName>
    </recommendedName>
</protein>
<feature type="region of interest" description="Disordered" evidence="9">
    <location>
        <begin position="559"/>
        <end position="634"/>
    </location>
</feature>
<keyword evidence="5" id="KW-0808">Transferase</keyword>
<feature type="region of interest" description="Disordered" evidence="9">
    <location>
        <begin position="356"/>
        <end position="384"/>
    </location>
</feature>
<feature type="compositionally biased region" description="Polar residues" evidence="9">
    <location>
        <begin position="356"/>
        <end position="366"/>
    </location>
</feature>
<evidence type="ECO:0000256" key="5">
    <source>
        <dbReference type="ARBA" id="ARBA00022679"/>
    </source>
</evidence>
<keyword evidence="3" id="KW-0158">Chromosome</keyword>
<dbReference type="PROSITE" id="PS50280">
    <property type="entry name" value="SET"/>
    <property type="match status" value="1"/>
</dbReference>
<organism evidence="11">
    <name type="scientific">Lichtheimia ramosa</name>
    <dbReference type="NCBI Taxonomy" id="688394"/>
    <lineage>
        <taxon>Eukaryota</taxon>
        <taxon>Fungi</taxon>
        <taxon>Fungi incertae sedis</taxon>
        <taxon>Mucoromycota</taxon>
        <taxon>Mucoromycotina</taxon>
        <taxon>Mucoromycetes</taxon>
        <taxon>Mucorales</taxon>
        <taxon>Lichtheimiaceae</taxon>
        <taxon>Lichtheimia</taxon>
    </lineage>
</organism>
<dbReference type="SUPFAM" id="SSF82199">
    <property type="entry name" value="SET domain"/>
    <property type="match status" value="1"/>
</dbReference>
<dbReference type="InterPro" id="IPR046341">
    <property type="entry name" value="SET_dom_sf"/>
</dbReference>
<evidence type="ECO:0000259" key="10">
    <source>
        <dbReference type="PROSITE" id="PS50280"/>
    </source>
</evidence>
<evidence type="ECO:0000256" key="9">
    <source>
        <dbReference type="SAM" id="MobiDB-lite"/>
    </source>
</evidence>
<evidence type="ECO:0000256" key="3">
    <source>
        <dbReference type="ARBA" id="ARBA00022454"/>
    </source>
</evidence>
<feature type="region of interest" description="Disordered" evidence="9">
    <location>
        <begin position="240"/>
        <end position="325"/>
    </location>
</feature>
<evidence type="ECO:0000256" key="1">
    <source>
        <dbReference type="ARBA" id="ARBA00004123"/>
    </source>
</evidence>
<feature type="compositionally biased region" description="Polar residues" evidence="9">
    <location>
        <begin position="621"/>
        <end position="634"/>
    </location>
</feature>
<dbReference type="GO" id="GO:0032259">
    <property type="term" value="P:methylation"/>
    <property type="evidence" value="ECO:0007669"/>
    <property type="project" value="UniProtKB-KW"/>
</dbReference>
<dbReference type="GO" id="GO:0005694">
    <property type="term" value="C:chromosome"/>
    <property type="evidence" value="ECO:0007669"/>
    <property type="project" value="UniProtKB-SubCell"/>
</dbReference>
<evidence type="ECO:0000256" key="6">
    <source>
        <dbReference type="ARBA" id="ARBA00022691"/>
    </source>
</evidence>
<evidence type="ECO:0000256" key="4">
    <source>
        <dbReference type="ARBA" id="ARBA00022603"/>
    </source>
</evidence>
<dbReference type="PANTHER" id="PTHR12977">
    <property type="entry name" value="SUPPRESSOR OF VARIEGATION 4-20-RELATED"/>
    <property type="match status" value="1"/>
</dbReference>
<dbReference type="Gene3D" id="2.170.270.10">
    <property type="entry name" value="SET domain"/>
    <property type="match status" value="1"/>
</dbReference>
<evidence type="ECO:0000256" key="2">
    <source>
        <dbReference type="ARBA" id="ARBA00004286"/>
    </source>
</evidence>
<keyword evidence="7" id="KW-0156">Chromatin regulator</keyword>
<evidence type="ECO:0000256" key="8">
    <source>
        <dbReference type="ARBA" id="ARBA00023242"/>
    </source>
</evidence>
<feature type="compositionally biased region" description="Basic and acidic residues" evidence="9">
    <location>
        <begin position="292"/>
        <end position="302"/>
    </location>
</feature>
<feature type="compositionally biased region" description="Basic and acidic residues" evidence="9">
    <location>
        <begin position="309"/>
        <end position="323"/>
    </location>
</feature>
<dbReference type="CDD" id="cd10524">
    <property type="entry name" value="SET_Suv4-20-like"/>
    <property type="match status" value="1"/>
</dbReference>
<keyword evidence="6" id="KW-0949">S-adenosyl-L-methionine</keyword>
<dbReference type="AlphaFoldDB" id="A0A077WPR8"/>
<dbReference type="PANTHER" id="PTHR12977:SF4">
    <property type="entry name" value="HISTONE-LYSINE N-METHYLTRANSFERASE KMT5B"/>
    <property type="match status" value="1"/>
</dbReference>
<dbReference type="EMBL" id="LK023333">
    <property type="protein sequence ID" value="CDS09561.1"/>
    <property type="molecule type" value="Genomic_DNA"/>
</dbReference>
<dbReference type="Pfam" id="PF00856">
    <property type="entry name" value="SET"/>
    <property type="match status" value="1"/>
</dbReference>